<reference evidence="1" key="2">
    <citation type="journal article" date="2015" name="Fish Shellfish Immunol.">
        <title>Early steps in the European eel (Anguilla anguilla)-Vibrio vulnificus interaction in the gills: Role of the RtxA13 toxin.</title>
        <authorList>
            <person name="Callol A."/>
            <person name="Pajuelo D."/>
            <person name="Ebbesson L."/>
            <person name="Teles M."/>
            <person name="MacKenzie S."/>
            <person name="Amaro C."/>
        </authorList>
    </citation>
    <scope>NUCLEOTIDE SEQUENCE</scope>
</reference>
<accession>A0A0E9R1E8</accession>
<proteinExistence type="predicted"/>
<reference evidence="1" key="1">
    <citation type="submission" date="2014-11" db="EMBL/GenBank/DDBJ databases">
        <authorList>
            <person name="Amaro Gonzalez C."/>
        </authorList>
    </citation>
    <scope>NUCLEOTIDE SEQUENCE</scope>
</reference>
<evidence type="ECO:0000313" key="1">
    <source>
        <dbReference type="EMBL" id="JAH22285.1"/>
    </source>
</evidence>
<dbReference type="EMBL" id="GBXM01086292">
    <property type="protein sequence ID" value="JAH22285.1"/>
    <property type="molecule type" value="Transcribed_RNA"/>
</dbReference>
<protein>
    <submittedName>
        <fullName evidence="1">Uncharacterized protein</fullName>
    </submittedName>
</protein>
<organism evidence="1">
    <name type="scientific">Anguilla anguilla</name>
    <name type="common">European freshwater eel</name>
    <name type="synonym">Muraena anguilla</name>
    <dbReference type="NCBI Taxonomy" id="7936"/>
    <lineage>
        <taxon>Eukaryota</taxon>
        <taxon>Metazoa</taxon>
        <taxon>Chordata</taxon>
        <taxon>Craniata</taxon>
        <taxon>Vertebrata</taxon>
        <taxon>Euteleostomi</taxon>
        <taxon>Actinopterygii</taxon>
        <taxon>Neopterygii</taxon>
        <taxon>Teleostei</taxon>
        <taxon>Anguilliformes</taxon>
        <taxon>Anguillidae</taxon>
        <taxon>Anguilla</taxon>
    </lineage>
</organism>
<dbReference type="AlphaFoldDB" id="A0A0E9R1E8"/>
<name>A0A0E9R1E8_ANGAN</name>
<sequence length="46" mass="5068">MCLSYEKLSVGGHSQFYLKKQQTGKQNMFSEILSLEGAEHGKCSGS</sequence>